<reference evidence="1" key="1">
    <citation type="journal article" date="2022" name="Front. Genet.">
        <title>Chromosome-Scale Assembly of the Dendrobium nobile Genome Provides Insights Into the Molecular Mechanism of the Biosynthesis of the Medicinal Active Ingredient of Dendrobium.</title>
        <authorList>
            <person name="Xu Q."/>
            <person name="Niu S.-C."/>
            <person name="Li K.-L."/>
            <person name="Zheng P.-J."/>
            <person name="Zhang X.-J."/>
            <person name="Jia Y."/>
            <person name="Liu Y."/>
            <person name="Niu Y.-X."/>
            <person name="Yu L.-H."/>
            <person name="Chen D.-F."/>
            <person name="Zhang G.-Q."/>
        </authorList>
    </citation>
    <scope>NUCLEOTIDE SEQUENCE</scope>
    <source>
        <tissue evidence="1">Leaf</tissue>
    </source>
</reference>
<dbReference type="EMBL" id="JAGYWB010000014">
    <property type="protein sequence ID" value="KAI0498518.1"/>
    <property type="molecule type" value="Genomic_DNA"/>
</dbReference>
<sequence>MFFYSTLFDHRKNKIWTFEYFESSIIQKFYFDSIGKFMEVAYADQRLIFFFQIIRLNFYGEIF</sequence>
<comment type="caution">
    <text evidence="1">The sequence shown here is derived from an EMBL/GenBank/DDBJ whole genome shotgun (WGS) entry which is preliminary data.</text>
</comment>
<accession>A0A8T3AR07</accession>
<proteinExistence type="predicted"/>
<evidence type="ECO:0000313" key="1">
    <source>
        <dbReference type="EMBL" id="KAI0498518.1"/>
    </source>
</evidence>
<dbReference type="Proteomes" id="UP000829196">
    <property type="component" value="Unassembled WGS sequence"/>
</dbReference>
<gene>
    <name evidence="1" type="ORF">KFK09_019406</name>
</gene>
<dbReference type="AlphaFoldDB" id="A0A8T3AR07"/>
<evidence type="ECO:0000313" key="2">
    <source>
        <dbReference type="Proteomes" id="UP000829196"/>
    </source>
</evidence>
<keyword evidence="2" id="KW-1185">Reference proteome</keyword>
<name>A0A8T3AR07_DENNO</name>
<organism evidence="1 2">
    <name type="scientific">Dendrobium nobile</name>
    <name type="common">Orchid</name>
    <dbReference type="NCBI Taxonomy" id="94219"/>
    <lineage>
        <taxon>Eukaryota</taxon>
        <taxon>Viridiplantae</taxon>
        <taxon>Streptophyta</taxon>
        <taxon>Embryophyta</taxon>
        <taxon>Tracheophyta</taxon>
        <taxon>Spermatophyta</taxon>
        <taxon>Magnoliopsida</taxon>
        <taxon>Liliopsida</taxon>
        <taxon>Asparagales</taxon>
        <taxon>Orchidaceae</taxon>
        <taxon>Epidendroideae</taxon>
        <taxon>Malaxideae</taxon>
        <taxon>Dendrobiinae</taxon>
        <taxon>Dendrobium</taxon>
    </lineage>
</organism>
<protein>
    <submittedName>
        <fullName evidence="1">Uncharacterized protein</fullName>
    </submittedName>
</protein>